<keyword evidence="1" id="KW-1133">Transmembrane helix</keyword>
<evidence type="ECO:0000313" key="3">
    <source>
        <dbReference type="Proteomes" id="UP000756860"/>
    </source>
</evidence>
<keyword evidence="1" id="KW-0812">Transmembrane</keyword>
<sequence>MPPEIPNPDDPITPRIVKWIVFPILVAFLISMAFDLQINQWKCSREAKRQGYLEGEYFPAYRFTPASCVCRKKILPDGTVDVYAKLVIDLQNKKLSW</sequence>
<dbReference type="Proteomes" id="UP000756860">
    <property type="component" value="Unassembled WGS sequence"/>
</dbReference>
<evidence type="ECO:0000313" key="2">
    <source>
        <dbReference type="EMBL" id="MBT0654095.1"/>
    </source>
</evidence>
<proteinExistence type="predicted"/>
<protein>
    <submittedName>
        <fullName evidence="2">Uncharacterized protein</fullName>
    </submittedName>
</protein>
<feature type="transmembrane region" description="Helical" evidence="1">
    <location>
        <begin position="16"/>
        <end position="36"/>
    </location>
</feature>
<name>A0ABS5SFV8_9BACT</name>
<gene>
    <name evidence="2" type="ORF">KI810_13595</name>
</gene>
<organism evidence="2 3">
    <name type="scientific">Geomobilimonas luticola</name>
    <dbReference type="NCBI Taxonomy" id="1114878"/>
    <lineage>
        <taxon>Bacteria</taxon>
        <taxon>Pseudomonadati</taxon>
        <taxon>Thermodesulfobacteriota</taxon>
        <taxon>Desulfuromonadia</taxon>
        <taxon>Geobacterales</taxon>
        <taxon>Geobacteraceae</taxon>
        <taxon>Geomobilimonas</taxon>
    </lineage>
</organism>
<accession>A0ABS5SFV8</accession>
<dbReference type="EMBL" id="JAHCVK010000007">
    <property type="protein sequence ID" value="MBT0654095.1"/>
    <property type="molecule type" value="Genomic_DNA"/>
</dbReference>
<comment type="caution">
    <text evidence="2">The sequence shown here is derived from an EMBL/GenBank/DDBJ whole genome shotgun (WGS) entry which is preliminary data.</text>
</comment>
<dbReference type="RefSeq" id="WP_214176104.1">
    <property type="nucleotide sequence ID" value="NZ_JAHCVK010000007.1"/>
</dbReference>
<keyword evidence="3" id="KW-1185">Reference proteome</keyword>
<reference evidence="2 3" key="1">
    <citation type="submission" date="2021-05" db="EMBL/GenBank/DDBJ databases">
        <title>The draft genome of Geobacter luticola JCM 17780.</title>
        <authorList>
            <person name="Xu Z."/>
            <person name="Masuda Y."/>
            <person name="Itoh H."/>
            <person name="Senoo K."/>
        </authorList>
    </citation>
    <scope>NUCLEOTIDE SEQUENCE [LARGE SCALE GENOMIC DNA]</scope>
    <source>
        <strain evidence="2 3">JCM 17780</strain>
    </source>
</reference>
<evidence type="ECO:0000256" key="1">
    <source>
        <dbReference type="SAM" id="Phobius"/>
    </source>
</evidence>
<keyword evidence="1" id="KW-0472">Membrane</keyword>